<gene>
    <name evidence="2" type="ORF">g.93003</name>
</gene>
<keyword evidence="1" id="KW-0812">Transmembrane</keyword>
<organism evidence="2">
    <name type="scientific">Schizaphis graminum</name>
    <name type="common">Green bug aphid</name>
    <dbReference type="NCBI Taxonomy" id="13262"/>
    <lineage>
        <taxon>Eukaryota</taxon>
        <taxon>Metazoa</taxon>
        <taxon>Ecdysozoa</taxon>
        <taxon>Arthropoda</taxon>
        <taxon>Hexapoda</taxon>
        <taxon>Insecta</taxon>
        <taxon>Pterygota</taxon>
        <taxon>Neoptera</taxon>
        <taxon>Paraneoptera</taxon>
        <taxon>Hemiptera</taxon>
        <taxon>Sternorrhyncha</taxon>
        <taxon>Aphidomorpha</taxon>
        <taxon>Aphidoidea</taxon>
        <taxon>Aphididae</taxon>
        <taxon>Aphidini</taxon>
        <taxon>Schizaphis</taxon>
    </lineage>
</organism>
<protein>
    <recommendedName>
        <fullName evidence="3">Transmembrane protein</fullName>
    </recommendedName>
</protein>
<reference evidence="2" key="1">
    <citation type="submission" date="2018-04" db="EMBL/GenBank/DDBJ databases">
        <title>Transcriptome of Schizaphis graminum biotype I.</title>
        <authorList>
            <person name="Scully E.D."/>
            <person name="Geib S.M."/>
            <person name="Palmer N.A."/>
            <person name="Koch K."/>
            <person name="Bradshaw J."/>
            <person name="Heng-Moss T."/>
            <person name="Sarath G."/>
        </authorList>
    </citation>
    <scope>NUCLEOTIDE SEQUENCE</scope>
</reference>
<keyword evidence="1" id="KW-0472">Membrane</keyword>
<name>A0A2S2NJ60_SCHGA</name>
<feature type="transmembrane region" description="Helical" evidence="1">
    <location>
        <begin position="70"/>
        <end position="89"/>
    </location>
</feature>
<evidence type="ECO:0000256" key="1">
    <source>
        <dbReference type="SAM" id="Phobius"/>
    </source>
</evidence>
<accession>A0A2S2NJ60</accession>
<proteinExistence type="predicted"/>
<evidence type="ECO:0000313" key="2">
    <source>
        <dbReference type="EMBL" id="MBY16816.1"/>
    </source>
</evidence>
<dbReference type="EMBL" id="GGMR01004197">
    <property type="protein sequence ID" value="MBY16816.1"/>
    <property type="molecule type" value="Transcribed_RNA"/>
</dbReference>
<dbReference type="AlphaFoldDB" id="A0A2S2NJ60"/>
<evidence type="ECO:0008006" key="3">
    <source>
        <dbReference type="Google" id="ProtNLM"/>
    </source>
</evidence>
<sequence>MTTLKKKPYSFFLEREKCVNYYRCDEDYIFTFLNLTQLQTKAPIIFQVNYYSHQIKAKHIKIKLKNDSKIIYILTSYFIFIYQSKYMLYACTQIKIQIASFQ</sequence>
<keyword evidence="1" id="KW-1133">Transmembrane helix</keyword>